<sequence length="250" mass="26724">MTIAAAIDAIARPGFASTVVEGISRPVGVAHLSVFLFQQALSPVVALAFSRDGSDIARRAGEAYLRLGLYLGDPLRSALRARLDDGDATVRLFSDDPGAANAARRAFFARFDLGQRLTIFGHTRLGWMSVNLYRDRDAATLPRKDVRALEQVAPLIHAAVARHLELVDPSIGGIDLDGVLGERLKRLDRGLTPRETDVCLAALGGRANAEIAAALGIGLSTVGTLRRRAYERLGVSNIAELFLVCLNATG</sequence>
<dbReference type="Pfam" id="PF00196">
    <property type="entry name" value="GerE"/>
    <property type="match status" value="1"/>
</dbReference>
<dbReference type="Gene3D" id="1.10.10.10">
    <property type="entry name" value="Winged helix-like DNA-binding domain superfamily/Winged helix DNA-binding domain"/>
    <property type="match status" value="1"/>
</dbReference>
<dbReference type="PANTHER" id="PTHR44688:SF16">
    <property type="entry name" value="DNA-BINDING TRANSCRIPTIONAL ACTIVATOR DEVR_DOSR"/>
    <property type="match status" value="1"/>
</dbReference>
<dbReference type="PRINTS" id="PR00038">
    <property type="entry name" value="HTHLUXR"/>
</dbReference>
<dbReference type="GO" id="GO:0003677">
    <property type="term" value="F:DNA binding"/>
    <property type="evidence" value="ECO:0007669"/>
    <property type="project" value="UniProtKB-KW"/>
</dbReference>
<dbReference type="SUPFAM" id="SSF46894">
    <property type="entry name" value="C-terminal effector domain of the bipartite response regulators"/>
    <property type="match status" value="1"/>
</dbReference>
<proteinExistence type="predicted"/>
<reference evidence="5" key="1">
    <citation type="submission" date="2020-07" db="EMBL/GenBank/DDBJ databases">
        <authorList>
            <person name="Camacho E."/>
        </authorList>
    </citation>
    <scope>NUCLEOTIDE SEQUENCE</scope>
    <source>
        <strain evidence="5">MPO218</strain>
    </source>
</reference>
<reference evidence="5" key="2">
    <citation type="submission" date="2021-04" db="EMBL/GenBank/DDBJ databases">
        <title>Isolation and genomic analysis of the ibuprofen-degrading bacterium Sphingomonas strain MPO218.</title>
        <authorList>
            <person name="Aulestia M."/>
            <person name="Flores A."/>
            <person name="Mangas E.L."/>
            <person name="Perez-Pulido A.J."/>
            <person name="Santero E."/>
            <person name="Camacho E.M."/>
        </authorList>
    </citation>
    <scope>NUCLEOTIDE SEQUENCE</scope>
    <source>
        <strain evidence="5">MPO218</strain>
    </source>
</reference>
<evidence type="ECO:0000313" key="5">
    <source>
        <dbReference type="EMBL" id="QTH22273.1"/>
    </source>
</evidence>
<gene>
    <name evidence="5" type="ORF">HRJ34_01695</name>
</gene>
<dbReference type="Proteomes" id="UP000664914">
    <property type="component" value="Chromosome"/>
</dbReference>
<dbReference type="InterPro" id="IPR036388">
    <property type="entry name" value="WH-like_DNA-bd_sf"/>
</dbReference>
<protein>
    <submittedName>
        <fullName evidence="5">Helix-turn-helix transcriptional regulator</fullName>
    </submittedName>
</protein>
<dbReference type="AlphaFoldDB" id="A0A975HEE3"/>
<dbReference type="GO" id="GO:0006355">
    <property type="term" value="P:regulation of DNA-templated transcription"/>
    <property type="evidence" value="ECO:0007669"/>
    <property type="project" value="InterPro"/>
</dbReference>
<keyword evidence="1" id="KW-0805">Transcription regulation</keyword>
<keyword evidence="2" id="KW-0238">DNA-binding</keyword>
<dbReference type="PANTHER" id="PTHR44688">
    <property type="entry name" value="DNA-BINDING TRANSCRIPTIONAL ACTIVATOR DEVR_DOSR"/>
    <property type="match status" value="1"/>
</dbReference>
<name>A0A975HEE3_9SPHN</name>
<dbReference type="InterPro" id="IPR016032">
    <property type="entry name" value="Sig_transdc_resp-reg_C-effctor"/>
</dbReference>
<organism evidence="5 6">
    <name type="scientific">Rhizorhabdus wittichii</name>
    <dbReference type="NCBI Taxonomy" id="160791"/>
    <lineage>
        <taxon>Bacteria</taxon>
        <taxon>Pseudomonadati</taxon>
        <taxon>Pseudomonadota</taxon>
        <taxon>Alphaproteobacteria</taxon>
        <taxon>Sphingomonadales</taxon>
        <taxon>Sphingomonadaceae</taxon>
        <taxon>Rhizorhabdus</taxon>
    </lineage>
</organism>
<dbReference type="PROSITE" id="PS00622">
    <property type="entry name" value="HTH_LUXR_1"/>
    <property type="match status" value="1"/>
</dbReference>
<dbReference type="InterPro" id="IPR000792">
    <property type="entry name" value="Tscrpt_reg_LuxR_C"/>
</dbReference>
<evidence type="ECO:0000256" key="3">
    <source>
        <dbReference type="ARBA" id="ARBA00023163"/>
    </source>
</evidence>
<feature type="domain" description="HTH luxR-type" evidence="4">
    <location>
        <begin position="184"/>
        <end position="249"/>
    </location>
</feature>
<evidence type="ECO:0000256" key="1">
    <source>
        <dbReference type="ARBA" id="ARBA00023015"/>
    </source>
</evidence>
<dbReference type="RefSeq" id="WP_208633174.1">
    <property type="nucleotide sequence ID" value="NZ_CP059319.1"/>
</dbReference>
<evidence type="ECO:0000256" key="2">
    <source>
        <dbReference type="ARBA" id="ARBA00023125"/>
    </source>
</evidence>
<dbReference type="PROSITE" id="PS50043">
    <property type="entry name" value="HTH_LUXR_2"/>
    <property type="match status" value="1"/>
</dbReference>
<evidence type="ECO:0000313" key="6">
    <source>
        <dbReference type="Proteomes" id="UP000664914"/>
    </source>
</evidence>
<keyword evidence="3" id="KW-0804">Transcription</keyword>
<dbReference type="EMBL" id="CP059319">
    <property type="protein sequence ID" value="QTH22273.1"/>
    <property type="molecule type" value="Genomic_DNA"/>
</dbReference>
<evidence type="ECO:0000259" key="4">
    <source>
        <dbReference type="PROSITE" id="PS50043"/>
    </source>
</evidence>
<dbReference type="CDD" id="cd06170">
    <property type="entry name" value="LuxR_C_like"/>
    <property type="match status" value="1"/>
</dbReference>
<accession>A0A975HEE3</accession>
<dbReference type="SMART" id="SM00421">
    <property type="entry name" value="HTH_LUXR"/>
    <property type="match status" value="1"/>
</dbReference>